<dbReference type="InterPro" id="IPR044974">
    <property type="entry name" value="Disease_R_plants"/>
</dbReference>
<gene>
    <name evidence="8" type="ORF">RND81_03G161100</name>
</gene>
<dbReference type="InterPro" id="IPR036388">
    <property type="entry name" value="WH-like_DNA-bd_sf"/>
</dbReference>
<feature type="domain" description="NB-ARC" evidence="4">
    <location>
        <begin position="175"/>
        <end position="345"/>
    </location>
</feature>
<feature type="domain" description="Disease resistance R13L4/SHOC-2-like LRR" evidence="7">
    <location>
        <begin position="593"/>
        <end position="883"/>
    </location>
</feature>
<evidence type="ECO:0000313" key="9">
    <source>
        <dbReference type="Proteomes" id="UP001443914"/>
    </source>
</evidence>
<evidence type="ECO:0000256" key="2">
    <source>
        <dbReference type="ARBA" id="ARBA00022741"/>
    </source>
</evidence>
<comment type="caution">
    <text evidence="8">The sequence shown here is derived from an EMBL/GenBank/DDBJ whole genome shotgun (WGS) entry which is preliminary data.</text>
</comment>
<dbReference type="InterPro" id="IPR032675">
    <property type="entry name" value="LRR_dom_sf"/>
</dbReference>
<dbReference type="PANTHER" id="PTHR23155:SF1185">
    <property type="entry name" value="DISEASE RESISTANCE RPP8-LIKE PROTEIN 3-RELATED"/>
    <property type="match status" value="1"/>
</dbReference>
<dbReference type="FunFam" id="1.10.10.10:FF:000322">
    <property type="entry name" value="Probable disease resistance protein At1g63360"/>
    <property type="match status" value="1"/>
</dbReference>
<evidence type="ECO:0000259" key="7">
    <source>
        <dbReference type="Pfam" id="PF23598"/>
    </source>
</evidence>
<name>A0AAW1M849_SAPOF</name>
<dbReference type="Gene3D" id="3.80.10.10">
    <property type="entry name" value="Ribonuclease Inhibitor"/>
    <property type="match status" value="1"/>
</dbReference>
<proteinExistence type="predicted"/>
<dbReference type="EMBL" id="JBDFQZ010000003">
    <property type="protein sequence ID" value="KAK9742280.1"/>
    <property type="molecule type" value="Genomic_DNA"/>
</dbReference>
<dbReference type="InterPro" id="IPR058922">
    <property type="entry name" value="WHD_DRP"/>
</dbReference>
<dbReference type="InterPro" id="IPR042197">
    <property type="entry name" value="Apaf_helical"/>
</dbReference>
<dbReference type="InterPro" id="IPR055414">
    <property type="entry name" value="LRR_R13L4/SHOC2-like"/>
</dbReference>
<dbReference type="Pfam" id="PF23598">
    <property type="entry name" value="LRR_14"/>
    <property type="match status" value="1"/>
</dbReference>
<dbReference type="GO" id="GO:0043531">
    <property type="term" value="F:ADP binding"/>
    <property type="evidence" value="ECO:0007669"/>
    <property type="project" value="InterPro"/>
</dbReference>
<keyword evidence="9" id="KW-1185">Reference proteome</keyword>
<evidence type="ECO:0000259" key="5">
    <source>
        <dbReference type="Pfam" id="PF18052"/>
    </source>
</evidence>
<feature type="domain" description="Disease resistance protein winged helix" evidence="6">
    <location>
        <begin position="435"/>
        <end position="508"/>
    </location>
</feature>
<evidence type="ECO:0000259" key="4">
    <source>
        <dbReference type="Pfam" id="PF00931"/>
    </source>
</evidence>
<dbReference type="InterPro" id="IPR041118">
    <property type="entry name" value="Rx_N"/>
</dbReference>
<dbReference type="Proteomes" id="UP001443914">
    <property type="component" value="Unassembled WGS sequence"/>
</dbReference>
<dbReference type="Pfam" id="PF00931">
    <property type="entry name" value="NB-ARC"/>
    <property type="match status" value="1"/>
</dbReference>
<dbReference type="SUPFAM" id="SSF52540">
    <property type="entry name" value="P-loop containing nucleoside triphosphate hydrolases"/>
    <property type="match status" value="1"/>
</dbReference>
<evidence type="ECO:0000256" key="3">
    <source>
        <dbReference type="ARBA" id="ARBA00022821"/>
    </source>
</evidence>
<dbReference type="Gene3D" id="1.20.5.4130">
    <property type="match status" value="1"/>
</dbReference>
<dbReference type="Gene3D" id="3.40.50.300">
    <property type="entry name" value="P-loop containing nucleotide triphosphate hydrolases"/>
    <property type="match status" value="1"/>
</dbReference>
<dbReference type="FunFam" id="3.40.50.300:FF:001091">
    <property type="entry name" value="Probable disease resistance protein At1g61300"/>
    <property type="match status" value="1"/>
</dbReference>
<reference evidence="8" key="1">
    <citation type="submission" date="2024-03" db="EMBL/GenBank/DDBJ databases">
        <title>WGS assembly of Saponaria officinalis var. Norfolk2.</title>
        <authorList>
            <person name="Jenkins J."/>
            <person name="Shu S."/>
            <person name="Grimwood J."/>
            <person name="Barry K."/>
            <person name="Goodstein D."/>
            <person name="Schmutz J."/>
            <person name="Leebens-Mack J."/>
            <person name="Osbourn A."/>
        </authorList>
    </citation>
    <scope>NUCLEOTIDE SEQUENCE [LARGE SCALE GENOMIC DNA]</scope>
    <source>
        <strain evidence="8">JIC</strain>
    </source>
</reference>
<keyword evidence="1" id="KW-0677">Repeat</keyword>
<protein>
    <submittedName>
        <fullName evidence="8">Uncharacterized protein</fullName>
    </submittedName>
</protein>
<dbReference type="InterPro" id="IPR002182">
    <property type="entry name" value="NB-ARC"/>
</dbReference>
<feature type="domain" description="Disease resistance N-terminal" evidence="5">
    <location>
        <begin position="7"/>
        <end position="87"/>
    </location>
</feature>
<dbReference type="PANTHER" id="PTHR23155">
    <property type="entry name" value="DISEASE RESISTANCE PROTEIN RP"/>
    <property type="match status" value="1"/>
</dbReference>
<sequence>MSSSSIETVAQWLGTLVVDEVQYLGAVKDKVEELQTELEWMQCFLIDADEKQTKNVLIRKWVSEIRDLAFYAEDLIESYILKVHDVEKSEGIINYLKWLTWIIRDAFTLHEIGCDLDVLTSKISKMTSRLQSYGVKSSYDAQMSHVIMSKRLLGEQRRTYGHVEEQNVVGLEECVRDLTSVLVGHKKVVVVHGMGGIGKSTLARELFHHAPLKEHFDGIAWAYISQQLQLGTVCREILLQIIPESDTQQRNVVQELQDSQLPGKLYEMLKQQRFLIVIDDVWFARDWLALSPAFPLNDTSCGSTLLITTRNQQILCDVNDDLLFYYEVKLLSLENCWQLLQKKANFRIDERTDPKKIELGAKMLEHCNGHPFAITVLGGVLATKKSLDEWQSVFDNLTYHLQGDESYSGVYEVLAMSYYELPYNTKPCFLHLLNFPEDYEIPLERLYHLWIANGIITSTQEQITRKRSFEEISEIYMKELVQKGMVQLGDMNSNGVVTTCRLHDLMRDKGLEIIKEENFLQIIEKRSVLYMAQQDCADVSSTKTARHLTIFVGDWVYFSIEQALSGRSSNLRSLVILPIGQQLYLGVSCDWMLIVCEEFPLLRVFDLEGLNLIGSLPNKIGDLIYLRYLSLKGTNITKLPSSISNLKSLLILDLRVKGSITLPNLLRKLQSLKHLYLPSGVKSRRRTEEKPYKTEDNTALVLDNMGDLEKLEGLDLDNLHNLGLQNMSSLRKMSLSCVSNRGALEHFLISPSIKHLNLILDANTLRDEPMLLSTCHALQVLYVDNIEHTTLPIRPNMYPQNLVKLSITKCALEDDPMQVLETLPKLKSLTLNVSYEGHDEMACKSSEGFPELTYLAFDSIRSLKKWSVRKGGLAKLQTLYISFTPIARLPQVLPSHVWVSCFPCVPGVERYGNCKYVHGSLLEFDDTEDI</sequence>
<dbReference type="Pfam" id="PF18052">
    <property type="entry name" value="Rx_N"/>
    <property type="match status" value="1"/>
</dbReference>
<dbReference type="AlphaFoldDB" id="A0AAW1M849"/>
<dbReference type="Gene3D" id="1.10.10.10">
    <property type="entry name" value="Winged helix-like DNA-binding domain superfamily/Winged helix DNA-binding domain"/>
    <property type="match status" value="1"/>
</dbReference>
<dbReference type="PRINTS" id="PR00364">
    <property type="entry name" value="DISEASERSIST"/>
</dbReference>
<dbReference type="SUPFAM" id="SSF52058">
    <property type="entry name" value="L domain-like"/>
    <property type="match status" value="1"/>
</dbReference>
<dbReference type="InterPro" id="IPR027417">
    <property type="entry name" value="P-loop_NTPase"/>
</dbReference>
<organism evidence="8 9">
    <name type="scientific">Saponaria officinalis</name>
    <name type="common">Common soapwort</name>
    <name type="synonym">Lychnis saponaria</name>
    <dbReference type="NCBI Taxonomy" id="3572"/>
    <lineage>
        <taxon>Eukaryota</taxon>
        <taxon>Viridiplantae</taxon>
        <taxon>Streptophyta</taxon>
        <taxon>Embryophyta</taxon>
        <taxon>Tracheophyta</taxon>
        <taxon>Spermatophyta</taxon>
        <taxon>Magnoliopsida</taxon>
        <taxon>eudicotyledons</taxon>
        <taxon>Gunneridae</taxon>
        <taxon>Pentapetalae</taxon>
        <taxon>Caryophyllales</taxon>
        <taxon>Caryophyllaceae</taxon>
        <taxon>Caryophylleae</taxon>
        <taxon>Saponaria</taxon>
    </lineage>
</organism>
<dbReference type="InterPro" id="IPR038005">
    <property type="entry name" value="RX-like_CC"/>
</dbReference>
<dbReference type="GO" id="GO:0098542">
    <property type="term" value="P:defense response to other organism"/>
    <property type="evidence" value="ECO:0007669"/>
    <property type="project" value="TreeGrafter"/>
</dbReference>
<dbReference type="Pfam" id="PF23559">
    <property type="entry name" value="WHD_DRP"/>
    <property type="match status" value="1"/>
</dbReference>
<keyword evidence="3" id="KW-0611">Plant defense</keyword>
<evidence type="ECO:0000259" key="6">
    <source>
        <dbReference type="Pfam" id="PF23559"/>
    </source>
</evidence>
<accession>A0AAW1M849</accession>
<dbReference type="CDD" id="cd14798">
    <property type="entry name" value="RX-CC_like"/>
    <property type="match status" value="1"/>
</dbReference>
<evidence type="ECO:0000313" key="8">
    <source>
        <dbReference type="EMBL" id="KAK9742280.1"/>
    </source>
</evidence>
<dbReference type="Gene3D" id="1.10.8.430">
    <property type="entry name" value="Helical domain of apoptotic protease-activating factors"/>
    <property type="match status" value="1"/>
</dbReference>
<keyword evidence="2" id="KW-0547">Nucleotide-binding</keyword>
<evidence type="ECO:0000256" key="1">
    <source>
        <dbReference type="ARBA" id="ARBA00022737"/>
    </source>
</evidence>